<dbReference type="AlphaFoldDB" id="A0A2K3QPR8"/>
<keyword evidence="4" id="KW-1185">Reference proteome</keyword>
<keyword evidence="2" id="KW-1133">Transmembrane helix</keyword>
<evidence type="ECO:0000313" key="4">
    <source>
        <dbReference type="Proteomes" id="UP000236621"/>
    </source>
</evidence>
<evidence type="ECO:0000313" key="3">
    <source>
        <dbReference type="EMBL" id="PNY29509.1"/>
    </source>
</evidence>
<reference evidence="3 4" key="1">
    <citation type="submission" date="2017-08" db="EMBL/GenBank/DDBJ databases">
        <title>Harnessing the power of phylogenomics to disentangle the directionality and signatures of interkingdom host jumping in the parasitic fungal genus Tolypocladium.</title>
        <authorList>
            <person name="Quandt C.A."/>
            <person name="Patterson W."/>
            <person name="Spatafora J.W."/>
        </authorList>
    </citation>
    <scope>NUCLEOTIDE SEQUENCE [LARGE SCALE GENOMIC DNA]</scope>
    <source>
        <strain evidence="3 4">CBS 113982</strain>
    </source>
</reference>
<feature type="transmembrane region" description="Helical" evidence="2">
    <location>
        <begin position="168"/>
        <end position="191"/>
    </location>
</feature>
<protein>
    <submittedName>
        <fullName evidence="3">Uncharacterized protein</fullName>
    </submittedName>
</protein>
<feature type="region of interest" description="Disordered" evidence="1">
    <location>
        <begin position="112"/>
        <end position="142"/>
    </location>
</feature>
<keyword evidence="2" id="KW-0472">Membrane</keyword>
<accession>A0A2K3QPR8</accession>
<evidence type="ECO:0000256" key="1">
    <source>
        <dbReference type="SAM" id="MobiDB-lite"/>
    </source>
</evidence>
<gene>
    <name evidence="3" type="ORF">TCAP_00578</name>
</gene>
<dbReference type="EMBL" id="NRSZ01000101">
    <property type="protein sequence ID" value="PNY29509.1"/>
    <property type="molecule type" value="Genomic_DNA"/>
</dbReference>
<evidence type="ECO:0000256" key="2">
    <source>
        <dbReference type="SAM" id="Phobius"/>
    </source>
</evidence>
<organism evidence="3 4">
    <name type="scientific">Tolypocladium capitatum</name>
    <dbReference type="NCBI Taxonomy" id="45235"/>
    <lineage>
        <taxon>Eukaryota</taxon>
        <taxon>Fungi</taxon>
        <taxon>Dikarya</taxon>
        <taxon>Ascomycota</taxon>
        <taxon>Pezizomycotina</taxon>
        <taxon>Sordariomycetes</taxon>
        <taxon>Hypocreomycetidae</taxon>
        <taxon>Hypocreales</taxon>
        <taxon>Ophiocordycipitaceae</taxon>
        <taxon>Tolypocladium</taxon>
    </lineage>
</organism>
<comment type="caution">
    <text evidence="3">The sequence shown here is derived from an EMBL/GenBank/DDBJ whole genome shotgun (WGS) entry which is preliminary data.</text>
</comment>
<sequence>MAAVASAAAGRIDPMLNLVGVVARGDEPGPGQRANEERLRNACGSIAARVYTGSPEVFRKRPVFSQTFGQGSLYPLDVRDRRGSSHRLEAALRALQAWNVNTSGGPAIEPSSCQSNQLPGAPEQAKRAVEGQTTPTPAGQAKRDSAVRRAFCAVMDVYSSLPCYVRGLGLFIPLLGFLVVVVVGAVVVVQVTSLDGSKPKGTDERHQKEL</sequence>
<name>A0A2K3QPR8_9HYPO</name>
<proteinExistence type="predicted"/>
<keyword evidence="2" id="KW-0812">Transmembrane</keyword>
<dbReference type="Proteomes" id="UP000236621">
    <property type="component" value="Unassembled WGS sequence"/>
</dbReference>